<evidence type="ECO:0000313" key="3">
    <source>
        <dbReference type="Proteomes" id="UP000830729"/>
    </source>
</evidence>
<organism evidence="2 3">
    <name type="scientific">Halorussus limi</name>
    <dbReference type="NCBI Taxonomy" id="2938695"/>
    <lineage>
        <taxon>Archaea</taxon>
        <taxon>Methanobacteriati</taxon>
        <taxon>Methanobacteriota</taxon>
        <taxon>Stenosarchaea group</taxon>
        <taxon>Halobacteria</taxon>
        <taxon>Halobacteriales</taxon>
        <taxon>Haladaptataceae</taxon>
        <taxon>Halorussus</taxon>
    </lineage>
</organism>
<gene>
    <name evidence="2" type="ORF">M0R89_16045</name>
</gene>
<accession>A0A8U0HT27</accession>
<dbReference type="RefSeq" id="WP_248650086.1">
    <property type="nucleotide sequence ID" value="NZ_CP096659.1"/>
</dbReference>
<keyword evidence="3" id="KW-1185">Reference proteome</keyword>
<evidence type="ECO:0000313" key="2">
    <source>
        <dbReference type="EMBL" id="UPV74037.1"/>
    </source>
</evidence>
<sequence length="182" mass="20034">MSADTPAADAPADAASDGADAGDHPMVGQRHDEVELPVIRPAIARDEVDSSGRVGAVAYPYRVYEAEVEVDRPLMSPRRDRRVISVDCSRRLSLRADTVPEFETRTVEDALVLPSELSPEQADEKARDAAFKWTLRTSILGDVPEVELARTVDAYKLFWLVERPDGDCIVDSVDGSERPLDD</sequence>
<dbReference type="EMBL" id="CP096659">
    <property type="protein sequence ID" value="UPV74037.1"/>
    <property type="molecule type" value="Genomic_DNA"/>
</dbReference>
<feature type="compositionally biased region" description="Low complexity" evidence="1">
    <location>
        <begin position="1"/>
        <end position="19"/>
    </location>
</feature>
<dbReference type="KEGG" id="halx:M0R89_16045"/>
<dbReference type="Proteomes" id="UP000830729">
    <property type="component" value="Chromosome"/>
</dbReference>
<proteinExistence type="predicted"/>
<protein>
    <submittedName>
        <fullName evidence="2">Uncharacterized protein</fullName>
    </submittedName>
</protein>
<evidence type="ECO:0000256" key="1">
    <source>
        <dbReference type="SAM" id="MobiDB-lite"/>
    </source>
</evidence>
<feature type="region of interest" description="Disordered" evidence="1">
    <location>
        <begin position="1"/>
        <end position="33"/>
    </location>
</feature>
<dbReference type="GeneID" id="72186742"/>
<dbReference type="AlphaFoldDB" id="A0A8U0HT27"/>
<name>A0A8U0HT27_9EURY</name>
<reference evidence="2 3" key="1">
    <citation type="submission" date="2022-04" db="EMBL/GenBank/DDBJ databases">
        <title>Diverse halophilic archaea isolated from saline environments.</title>
        <authorList>
            <person name="Cui H.-L."/>
        </authorList>
    </citation>
    <scope>NUCLEOTIDE SEQUENCE [LARGE SCALE GENOMIC DNA]</scope>
    <source>
        <strain evidence="2 3">XZYJT49</strain>
    </source>
</reference>